<dbReference type="GeneID" id="38471142"/>
<dbReference type="RefSeq" id="WP_133412381.1">
    <property type="nucleotide sequence ID" value="NZ_CP034145.1"/>
</dbReference>
<comment type="caution">
    <text evidence="2">The sequence shown here is derived from an EMBL/GenBank/DDBJ whole genome shotgun (WGS) entry which is preliminary data.</text>
</comment>
<protein>
    <submittedName>
        <fullName evidence="2">Uncharacterized protein</fullName>
    </submittedName>
</protein>
<feature type="region of interest" description="Disordered" evidence="1">
    <location>
        <begin position="137"/>
        <end position="156"/>
    </location>
</feature>
<organism evidence="2 3">
    <name type="scientific">Haloplanus aerogenes</name>
    <dbReference type="NCBI Taxonomy" id="660522"/>
    <lineage>
        <taxon>Archaea</taxon>
        <taxon>Methanobacteriati</taxon>
        <taxon>Methanobacteriota</taxon>
        <taxon>Stenosarchaea group</taxon>
        <taxon>Halobacteria</taxon>
        <taxon>Halobacteriales</taxon>
        <taxon>Haloferacaceae</taxon>
        <taxon>Haloplanus</taxon>
    </lineage>
</organism>
<proteinExistence type="predicted"/>
<dbReference type="Proteomes" id="UP000277326">
    <property type="component" value="Unassembled WGS sequence"/>
</dbReference>
<gene>
    <name evidence="2" type="ORF">ATH50_0023</name>
</gene>
<name>A0A3M0DYW5_9EURY</name>
<dbReference type="EMBL" id="REFS01000001">
    <property type="protein sequence ID" value="RMB24943.1"/>
    <property type="molecule type" value="Genomic_DNA"/>
</dbReference>
<evidence type="ECO:0000313" key="3">
    <source>
        <dbReference type="Proteomes" id="UP000277326"/>
    </source>
</evidence>
<dbReference type="OrthoDB" id="178099at2157"/>
<dbReference type="AlphaFoldDB" id="A0A3M0DYW5"/>
<evidence type="ECO:0000313" key="2">
    <source>
        <dbReference type="EMBL" id="RMB24943.1"/>
    </source>
</evidence>
<accession>A0A3M0DYW5</accession>
<sequence length="156" mass="17090">MSVSNPFSSAFEMQRTMIDQSRRAAETSIDAQRAAVETWFGSFESAKTVQKSGVTLSKTAIEAYLDGLKSVFPEEAVAELEAAVDEQFEAVDEIHEDAWQSFLEGLDEAEATYDELTEMQLELLAESFDALEELQSDAAETTEEAVASAEELAESA</sequence>
<reference evidence="2 3" key="1">
    <citation type="journal article" date="2015" name="Stand. Genomic Sci.">
        <title>Genomic Encyclopedia of Bacterial and Archaeal Type Strains, Phase III: the genomes of soil and plant-associated and newly described type strains.</title>
        <authorList>
            <person name="Whitman W.B."/>
            <person name="Woyke T."/>
            <person name="Klenk H.P."/>
            <person name="Zhou Y."/>
            <person name="Lilburn T.G."/>
            <person name="Beck B.J."/>
            <person name="De Vos P."/>
            <person name="Vandamme P."/>
            <person name="Eisen J.A."/>
            <person name="Garrity G."/>
            <person name="Hugenholtz P."/>
            <person name="Kyrpides N.C."/>
        </authorList>
    </citation>
    <scope>NUCLEOTIDE SEQUENCE [LARGE SCALE GENOMIC DNA]</scope>
    <source>
        <strain evidence="2 3">CGMCC 1.10124</strain>
    </source>
</reference>
<evidence type="ECO:0000256" key="1">
    <source>
        <dbReference type="SAM" id="MobiDB-lite"/>
    </source>
</evidence>